<dbReference type="AlphaFoldDB" id="X1NUP2"/>
<protein>
    <submittedName>
        <fullName evidence="1">Uncharacterized protein</fullName>
    </submittedName>
</protein>
<feature type="non-terminal residue" evidence="1">
    <location>
        <position position="1"/>
    </location>
</feature>
<proteinExistence type="predicted"/>
<gene>
    <name evidence="1" type="ORF">S06H3_62263</name>
</gene>
<dbReference type="EMBL" id="BARV01041005">
    <property type="protein sequence ID" value="GAI47333.1"/>
    <property type="molecule type" value="Genomic_DNA"/>
</dbReference>
<reference evidence="1" key="1">
    <citation type="journal article" date="2014" name="Front. Microbiol.">
        <title>High frequency of phylogenetically diverse reductive dehalogenase-homologous genes in deep subseafloor sedimentary metagenomes.</title>
        <authorList>
            <person name="Kawai M."/>
            <person name="Futagami T."/>
            <person name="Toyoda A."/>
            <person name="Takaki Y."/>
            <person name="Nishi S."/>
            <person name="Hori S."/>
            <person name="Arai W."/>
            <person name="Tsubouchi T."/>
            <person name="Morono Y."/>
            <person name="Uchiyama I."/>
            <person name="Ito T."/>
            <person name="Fujiyama A."/>
            <person name="Inagaki F."/>
            <person name="Takami H."/>
        </authorList>
    </citation>
    <scope>NUCLEOTIDE SEQUENCE</scope>
    <source>
        <strain evidence="1">Expedition CK06-06</strain>
    </source>
</reference>
<sequence length="129" mass="14928">KLWYFADGNRIKKSLPLSPKDPWLFNESEWYHILNPNKREATVTMKCFYGDGTRDTFSFKIGAERGMIIDNYDLVKPQGFGIKFISTEPVAIGSERFIYGLHSIEEWGMQLHTPRSGVPAPLEWNEEVE</sequence>
<dbReference type="InterPro" id="IPR036698">
    <property type="entry name" value="TM1070-like_sf"/>
</dbReference>
<organism evidence="1">
    <name type="scientific">marine sediment metagenome</name>
    <dbReference type="NCBI Taxonomy" id="412755"/>
    <lineage>
        <taxon>unclassified sequences</taxon>
        <taxon>metagenomes</taxon>
        <taxon>ecological metagenomes</taxon>
    </lineage>
</organism>
<accession>X1NUP2</accession>
<evidence type="ECO:0000313" key="1">
    <source>
        <dbReference type="EMBL" id="GAI47333.1"/>
    </source>
</evidence>
<dbReference type="Gene3D" id="2.60.290.11">
    <property type="entry name" value="TM1070-like"/>
    <property type="match status" value="1"/>
</dbReference>
<comment type="caution">
    <text evidence="1">The sequence shown here is derived from an EMBL/GenBank/DDBJ whole genome shotgun (WGS) entry which is preliminary data.</text>
</comment>
<name>X1NUP2_9ZZZZ</name>